<evidence type="ECO:0000313" key="2">
    <source>
        <dbReference type="EMBL" id="EGD82967.1"/>
    </source>
</evidence>
<feature type="region of interest" description="Disordered" evidence="1">
    <location>
        <begin position="222"/>
        <end position="248"/>
    </location>
</feature>
<dbReference type="Gene3D" id="1.10.238.10">
    <property type="entry name" value="EF-hand"/>
    <property type="match status" value="2"/>
</dbReference>
<feature type="region of interest" description="Disordered" evidence="1">
    <location>
        <begin position="659"/>
        <end position="708"/>
    </location>
</feature>
<dbReference type="Proteomes" id="UP000007799">
    <property type="component" value="Unassembled WGS sequence"/>
</dbReference>
<dbReference type="PANTHER" id="PTHR20875">
    <property type="entry name" value="EF-HAND CALCIUM-BINDING DOMAIN-CONTAINING PROTEIN 6-RELATED"/>
    <property type="match status" value="1"/>
</dbReference>
<feature type="compositionally biased region" description="Acidic residues" evidence="1">
    <location>
        <begin position="9"/>
        <end position="25"/>
    </location>
</feature>
<feature type="compositionally biased region" description="Low complexity" evidence="1">
    <location>
        <begin position="119"/>
        <end position="131"/>
    </location>
</feature>
<dbReference type="STRING" id="946362.F2U626"/>
<proteinExistence type="predicted"/>
<feature type="compositionally biased region" description="Basic and acidic residues" evidence="1">
    <location>
        <begin position="27"/>
        <end position="39"/>
    </location>
</feature>
<feature type="compositionally biased region" description="Basic and acidic residues" evidence="1">
    <location>
        <begin position="77"/>
        <end position="102"/>
    </location>
</feature>
<evidence type="ECO:0008006" key="4">
    <source>
        <dbReference type="Google" id="ProtNLM"/>
    </source>
</evidence>
<evidence type="ECO:0000256" key="1">
    <source>
        <dbReference type="SAM" id="MobiDB-lite"/>
    </source>
</evidence>
<dbReference type="GeneID" id="16075913"/>
<feature type="compositionally biased region" description="Basic and acidic residues" evidence="1">
    <location>
        <begin position="431"/>
        <end position="440"/>
    </location>
</feature>
<dbReference type="PANTHER" id="PTHR20875:SF0">
    <property type="entry name" value="GH12158P"/>
    <property type="match status" value="1"/>
</dbReference>
<feature type="region of interest" description="Disordered" evidence="1">
    <location>
        <begin position="1"/>
        <end position="54"/>
    </location>
</feature>
<dbReference type="InterPro" id="IPR052603">
    <property type="entry name" value="EFCB6"/>
</dbReference>
<feature type="compositionally biased region" description="Low complexity" evidence="1">
    <location>
        <begin position="449"/>
        <end position="463"/>
    </location>
</feature>
<sequence>MQRTARLPEDEDDDDDDDIDPELVEVMELKSEPSSRSRSVDVGGGGSGCVSPAHPVTGAAVFQFDADVDHHDIVTDPYVHTDDSEHDEGDSRHDSDEHRSNQDETDEGVASRTHSDAFRSGTASTRGSSRAVLSRQTNSSIQQQQQQRRQRREQQRIASASACPILISTPDQLELLRSVFQRIDTLGTGLVMESRFLTALVNAGVEMPDAVLAAKAFSANTSAHGDEQGNAAAVGGADSGQHHHHHAHSHVPYVQWGRWLEHQQHHSQYEREQYEQLQAQRGHDYTVSQAIQALANKYRQNPVAFRRMFARVDDDRDMELTQDQAVKFVQHAIPDISHSMAQAVVDALPLTNTYPTGVASVYMHRLHLVYRRFVKFILSPPSSVVSSASSSSSQRAPTGHRHHSRSSQRAAGGRTGSRQTAQRTASHRSQHASDDHDHHQPQHLSSEHTPAVSVPSTAPPSQQGRQRSAHSGLRRTSERVPTPGTVLHHASHGAEGALSAAQRRQQASQRVLALETIPQSTSIRSLKATKPPAAPLEITKELTTLTPEAQAAFMSNKPGAGLHLATSLREPIRVRDSEKAMQRLVDKHHNRLLNACRKLDPHRTGIIASQELYRVLTHEFDMELSRMAFEHVKHVADCSADTGVPYEHFLNTFSAKPKLDVQSGAGSRGERSSVPSARERRPTHPHTGRRLSQPFHSQRFAPERGSTPAAADVHAAIAPVLKKRWKAFLDACKKKDKKRSGCIGMRTFDDMLKSFGLELSDDQFSRLARKWTKSGTRSSVMYRKFVEQVALGDPAAPPAPSTSDEQPSSKNLRALLRQLAPKVQGRFSVIRRALRAPGISHEKVPASAFFRVLDDNDIHLTTADKEMLLATYGTNGNSLVHYVPFLTDALTR</sequence>
<dbReference type="InParanoid" id="F2U626"/>
<name>F2U626_SALR5</name>
<dbReference type="KEGG" id="sre:PTSG_12042"/>
<accession>F2U626</accession>
<feature type="region of interest" description="Disordered" evidence="1">
    <location>
        <begin position="77"/>
        <end position="156"/>
    </location>
</feature>
<dbReference type="RefSeq" id="XP_004995331.1">
    <property type="nucleotide sequence ID" value="XM_004995274.1"/>
</dbReference>
<dbReference type="SUPFAM" id="SSF47473">
    <property type="entry name" value="EF-hand"/>
    <property type="match status" value="1"/>
</dbReference>
<protein>
    <recommendedName>
        <fullName evidence="4">EF-hand domain-containing protein</fullName>
    </recommendedName>
</protein>
<feature type="compositionally biased region" description="Low complexity" evidence="1">
    <location>
        <begin position="384"/>
        <end position="393"/>
    </location>
</feature>
<organism evidence="3">
    <name type="scientific">Salpingoeca rosetta (strain ATCC 50818 / BSB-021)</name>
    <dbReference type="NCBI Taxonomy" id="946362"/>
    <lineage>
        <taxon>Eukaryota</taxon>
        <taxon>Choanoflagellata</taxon>
        <taxon>Craspedida</taxon>
        <taxon>Salpingoecidae</taxon>
        <taxon>Salpingoeca</taxon>
    </lineage>
</organism>
<feature type="region of interest" description="Disordered" evidence="1">
    <location>
        <begin position="384"/>
        <end position="495"/>
    </location>
</feature>
<dbReference type="EMBL" id="GL832962">
    <property type="protein sequence ID" value="EGD82967.1"/>
    <property type="molecule type" value="Genomic_DNA"/>
</dbReference>
<dbReference type="AlphaFoldDB" id="F2U626"/>
<evidence type="ECO:0000313" key="3">
    <source>
        <dbReference type="Proteomes" id="UP000007799"/>
    </source>
</evidence>
<gene>
    <name evidence="2" type="ORF">PTSG_12042</name>
</gene>
<reference evidence="2" key="1">
    <citation type="submission" date="2009-08" db="EMBL/GenBank/DDBJ databases">
        <title>Annotation of Salpingoeca rosetta.</title>
        <authorList>
            <consortium name="The Broad Institute Genome Sequencing Platform"/>
            <person name="Russ C."/>
            <person name="Cuomo C."/>
            <person name="Burger G."/>
            <person name="Gray M.W."/>
            <person name="Holland P.W.H."/>
            <person name="King N."/>
            <person name="Lang F.B.F."/>
            <person name="Roger A.J."/>
            <person name="Ruiz-Trillo I."/>
            <person name="Young S.K."/>
            <person name="Zeng Q."/>
            <person name="Gargeya S."/>
            <person name="Alvarado L."/>
            <person name="Berlin A."/>
            <person name="Chapman S.B."/>
            <person name="Chen Z."/>
            <person name="Freedman E."/>
            <person name="Gellesch M."/>
            <person name="Goldberg J."/>
            <person name="Griggs A."/>
            <person name="Gujja S."/>
            <person name="Heilman E."/>
            <person name="Heiman D."/>
            <person name="Howarth C."/>
            <person name="Mehta T."/>
            <person name="Neiman D."/>
            <person name="Pearson M."/>
            <person name="Roberts A."/>
            <person name="Saif S."/>
            <person name="Shea T."/>
            <person name="Shenoy N."/>
            <person name="Sisk P."/>
            <person name="Stolte C."/>
            <person name="Sykes S."/>
            <person name="White J."/>
            <person name="Yandava C."/>
            <person name="Haas B."/>
            <person name="Nusbaum C."/>
            <person name="Birren B."/>
        </authorList>
    </citation>
    <scope>NUCLEOTIDE SEQUENCE [LARGE SCALE GENOMIC DNA]</scope>
    <source>
        <strain evidence="2">ATCC 50818</strain>
    </source>
</reference>
<dbReference type="InterPro" id="IPR011992">
    <property type="entry name" value="EF-hand-dom_pair"/>
</dbReference>
<keyword evidence="3" id="KW-1185">Reference proteome</keyword>